<proteinExistence type="predicted"/>
<dbReference type="OrthoDB" id="5978103at2759"/>
<comment type="caution">
    <text evidence="1">The sequence shown here is derived from an EMBL/GenBank/DDBJ whole genome shotgun (WGS) entry which is preliminary data.</text>
</comment>
<accession>A0A814K9V6</accession>
<evidence type="ECO:0000313" key="2">
    <source>
        <dbReference type="Proteomes" id="UP000663879"/>
    </source>
</evidence>
<gene>
    <name evidence="1" type="ORF">OXX778_LOCUS18712</name>
</gene>
<dbReference type="EMBL" id="CAJNOC010005307">
    <property type="protein sequence ID" value="CAF1048624.1"/>
    <property type="molecule type" value="Genomic_DNA"/>
</dbReference>
<evidence type="ECO:0000313" key="1">
    <source>
        <dbReference type="EMBL" id="CAF1048624.1"/>
    </source>
</evidence>
<name>A0A814K9V6_9BILA</name>
<organism evidence="1 2">
    <name type="scientific">Brachionus calyciflorus</name>
    <dbReference type="NCBI Taxonomy" id="104777"/>
    <lineage>
        <taxon>Eukaryota</taxon>
        <taxon>Metazoa</taxon>
        <taxon>Spiralia</taxon>
        <taxon>Gnathifera</taxon>
        <taxon>Rotifera</taxon>
        <taxon>Eurotatoria</taxon>
        <taxon>Monogononta</taxon>
        <taxon>Pseudotrocha</taxon>
        <taxon>Ploima</taxon>
        <taxon>Brachionidae</taxon>
        <taxon>Brachionus</taxon>
    </lineage>
</organism>
<reference evidence="1" key="1">
    <citation type="submission" date="2021-02" db="EMBL/GenBank/DDBJ databases">
        <authorList>
            <person name="Nowell W R."/>
        </authorList>
    </citation>
    <scope>NUCLEOTIDE SEQUENCE</scope>
    <source>
        <strain evidence="1">Ploen Becks lab</strain>
    </source>
</reference>
<keyword evidence="2" id="KW-1185">Reference proteome</keyword>
<sequence length="179" mass="21048">MGVEISSIAPFETRDASDKCLYKNLTKDIKEALKPVHERGVSSFKCSRFWIQADQLDHQVIETNNMCKILFGDVKMSLRTHPMFTDSDGQLKDTENESNKNEPETFFCNDVTKNYDQIGNYFQEFLRLKELTKLQYMGIFLKGFKDSILENEFQFDTEEIDKFVRENNSKKRETLREVL</sequence>
<dbReference type="AlphaFoldDB" id="A0A814K9V6"/>
<protein>
    <submittedName>
        <fullName evidence="1">Uncharacterized protein</fullName>
    </submittedName>
</protein>
<dbReference type="Proteomes" id="UP000663879">
    <property type="component" value="Unassembled WGS sequence"/>
</dbReference>